<evidence type="ECO:0000256" key="1">
    <source>
        <dbReference type="SAM" id="Phobius"/>
    </source>
</evidence>
<dbReference type="Proteomes" id="UP000030106">
    <property type="component" value="Unassembled WGS sequence"/>
</dbReference>
<keyword evidence="1" id="KW-0472">Membrane</keyword>
<comment type="caution">
    <text evidence="3">The sequence shown here is derived from an EMBL/GenBank/DDBJ whole genome shotgun (WGS) entry which is preliminary data.</text>
</comment>
<evidence type="ECO:0000313" key="4">
    <source>
        <dbReference type="Proteomes" id="UP000030106"/>
    </source>
</evidence>
<dbReference type="EMBL" id="ANFO01001273">
    <property type="protein sequence ID" value="KGQ03231.1"/>
    <property type="molecule type" value="Genomic_DNA"/>
</dbReference>
<dbReference type="HOGENOM" id="CLU_1722026_0_0_1"/>
<sequence length="152" mass="16219">MSSPGTMLSIIAFVALASAMPIAIDIANDHQDMLANVSSTSIAPRSMNVVQRSACEPDADSSSTSRGCPHAINSVLRASVALFSLFILLVLIHVWQAAKYNRIPLLTAGSTEAVFGMHIADETDTSAKTCYILLEEDASPLISDRSCSLYEN</sequence>
<evidence type="ECO:0000313" key="3">
    <source>
        <dbReference type="EMBL" id="KGQ03231.1"/>
    </source>
</evidence>
<dbReference type="AlphaFoldDB" id="A0A0A2V602"/>
<reference evidence="3 4" key="1">
    <citation type="submission" date="2012-10" db="EMBL/GenBank/DDBJ databases">
        <title>Genome sequencing and analysis of entomopathogenic fungi Beauveria bassiana D1-5.</title>
        <authorList>
            <person name="Li Q."/>
            <person name="Wang L."/>
            <person name="Zhang Z."/>
            <person name="Wang Q."/>
            <person name="Ren J."/>
            <person name="Wang M."/>
            <person name="Xu W."/>
            <person name="Wang J."/>
            <person name="Lu Y."/>
            <person name="Du Q."/>
            <person name="Sun Z."/>
        </authorList>
    </citation>
    <scope>NUCLEOTIDE SEQUENCE [LARGE SCALE GENOMIC DNA]</scope>
    <source>
        <strain evidence="3 4">D1-5</strain>
    </source>
</reference>
<feature type="chain" id="PRO_5001994897" evidence="2">
    <location>
        <begin position="20"/>
        <end position="152"/>
    </location>
</feature>
<keyword evidence="1" id="KW-1133">Transmembrane helix</keyword>
<evidence type="ECO:0000256" key="2">
    <source>
        <dbReference type="SAM" id="SignalP"/>
    </source>
</evidence>
<organism evidence="3 4">
    <name type="scientific">Beauveria bassiana D1-5</name>
    <dbReference type="NCBI Taxonomy" id="1245745"/>
    <lineage>
        <taxon>Eukaryota</taxon>
        <taxon>Fungi</taxon>
        <taxon>Dikarya</taxon>
        <taxon>Ascomycota</taxon>
        <taxon>Pezizomycotina</taxon>
        <taxon>Sordariomycetes</taxon>
        <taxon>Hypocreomycetidae</taxon>
        <taxon>Hypocreales</taxon>
        <taxon>Cordycipitaceae</taxon>
        <taxon>Beauveria</taxon>
    </lineage>
</organism>
<keyword evidence="2" id="KW-0732">Signal</keyword>
<gene>
    <name evidence="3" type="ORF">BBAD15_g11553</name>
</gene>
<accession>A0A0A2V602</accession>
<dbReference type="OrthoDB" id="4870635at2759"/>
<feature type="signal peptide" evidence="2">
    <location>
        <begin position="1"/>
        <end position="19"/>
    </location>
</feature>
<keyword evidence="1" id="KW-0812">Transmembrane</keyword>
<feature type="transmembrane region" description="Helical" evidence="1">
    <location>
        <begin position="75"/>
        <end position="95"/>
    </location>
</feature>
<name>A0A0A2V602_BEABA</name>
<protein>
    <submittedName>
        <fullName evidence="3">Uncharacterized protein</fullName>
    </submittedName>
</protein>
<proteinExistence type="predicted"/>